<dbReference type="GO" id="GO:0003723">
    <property type="term" value="F:RNA binding"/>
    <property type="evidence" value="ECO:0007669"/>
    <property type="project" value="InterPro"/>
</dbReference>
<dbReference type="PANTHER" id="PTHR22639">
    <property type="entry name" value="GAG-RELATED PROTEIN"/>
    <property type="match status" value="1"/>
</dbReference>
<dbReference type="Pfam" id="PF23057">
    <property type="entry name" value="RBD_ZCCHC3_1st"/>
    <property type="match status" value="1"/>
</dbReference>
<evidence type="ECO:0000259" key="2">
    <source>
        <dbReference type="PROSITE" id="PS50158"/>
    </source>
</evidence>
<keyword evidence="1" id="KW-0863">Zinc-finger</keyword>
<organism evidence="3 4">
    <name type="scientific">Sander lucioperca</name>
    <name type="common">Pike-perch</name>
    <name type="synonym">Perca lucioperca</name>
    <dbReference type="NCBI Taxonomy" id="283035"/>
    <lineage>
        <taxon>Eukaryota</taxon>
        <taxon>Metazoa</taxon>
        <taxon>Chordata</taxon>
        <taxon>Craniata</taxon>
        <taxon>Vertebrata</taxon>
        <taxon>Euteleostomi</taxon>
        <taxon>Actinopterygii</taxon>
        <taxon>Neopterygii</taxon>
        <taxon>Teleostei</taxon>
        <taxon>Neoteleostei</taxon>
        <taxon>Acanthomorphata</taxon>
        <taxon>Eupercaria</taxon>
        <taxon>Perciformes</taxon>
        <taxon>Percoidei</taxon>
        <taxon>Percidae</taxon>
        <taxon>Luciopercinae</taxon>
        <taxon>Sander</taxon>
    </lineage>
</organism>
<dbReference type="PANTHER" id="PTHR22639:SF3">
    <property type="entry name" value="ZINC FINGER CCHC DOMAIN-CONTAINING PROTEIN 3"/>
    <property type="match status" value="1"/>
</dbReference>
<dbReference type="GO" id="GO:0008270">
    <property type="term" value="F:zinc ion binding"/>
    <property type="evidence" value="ECO:0007669"/>
    <property type="project" value="UniProtKB-KW"/>
</dbReference>
<keyword evidence="1" id="KW-0862">Zinc</keyword>
<protein>
    <recommendedName>
        <fullName evidence="2">CCHC-type domain-containing protein</fullName>
    </recommendedName>
</protein>
<dbReference type="Gene3D" id="4.10.60.10">
    <property type="entry name" value="Zinc finger, CCHC-type"/>
    <property type="match status" value="1"/>
</dbReference>
<dbReference type="GO" id="GO:0003690">
    <property type="term" value="F:double-stranded DNA binding"/>
    <property type="evidence" value="ECO:0007669"/>
    <property type="project" value="InterPro"/>
</dbReference>
<dbReference type="SMART" id="SM00343">
    <property type="entry name" value="ZnF_C2HC"/>
    <property type="match status" value="3"/>
</dbReference>
<keyword evidence="1" id="KW-0479">Metal-binding</keyword>
<dbReference type="SUPFAM" id="SSF57756">
    <property type="entry name" value="Retrovirus zinc finger-like domains"/>
    <property type="match status" value="1"/>
</dbReference>
<proteinExistence type="predicted"/>
<dbReference type="InterPro" id="IPR042509">
    <property type="entry name" value="ZCCHC3"/>
</dbReference>
<dbReference type="InterPro" id="IPR001878">
    <property type="entry name" value="Znf_CCHC"/>
</dbReference>
<dbReference type="Proteomes" id="UP000694568">
    <property type="component" value="Unplaced"/>
</dbReference>
<dbReference type="PROSITE" id="PS50158">
    <property type="entry name" value="ZF_CCHC"/>
    <property type="match status" value="1"/>
</dbReference>
<accession>A0A8C9ZAZ7</accession>
<keyword evidence="4" id="KW-1185">Reference proteome</keyword>
<name>A0A8C9ZAZ7_SANLU</name>
<sequence length="141" mass="15773">RLKMASYSDKFGSHWARLQFKGGGPAPTRDFVAEQMLFETSWVSPTDVYSFIALSNTKLHGRIIYTGQITKCFICEATDHQVKDCPTVKCWRCGSLGHKVKDCPTVKCWRCGNLGHKANTNTAVKIIPLQGYSTRPHGVTH</sequence>
<evidence type="ECO:0000256" key="1">
    <source>
        <dbReference type="PROSITE-ProRule" id="PRU00047"/>
    </source>
</evidence>
<dbReference type="GO" id="GO:0002218">
    <property type="term" value="P:activation of innate immune response"/>
    <property type="evidence" value="ECO:0007669"/>
    <property type="project" value="InterPro"/>
</dbReference>
<reference evidence="3" key="2">
    <citation type="submission" date="2025-09" db="UniProtKB">
        <authorList>
            <consortium name="Ensembl"/>
        </authorList>
    </citation>
    <scope>IDENTIFICATION</scope>
</reference>
<evidence type="ECO:0000313" key="3">
    <source>
        <dbReference type="Ensembl" id="ENSSLUP00000037459.1"/>
    </source>
</evidence>
<dbReference type="AlphaFoldDB" id="A0A8C9ZAZ7"/>
<dbReference type="InterPro" id="IPR057810">
    <property type="entry name" value="RBD_ZCCHC3_1st"/>
</dbReference>
<evidence type="ECO:0000313" key="4">
    <source>
        <dbReference type="Proteomes" id="UP000694568"/>
    </source>
</evidence>
<dbReference type="Pfam" id="PF00098">
    <property type="entry name" value="zf-CCHC"/>
    <property type="match status" value="2"/>
</dbReference>
<reference evidence="3" key="1">
    <citation type="submission" date="2025-08" db="UniProtKB">
        <authorList>
            <consortium name="Ensembl"/>
        </authorList>
    </citation>
    <scope>IDENTIFICATION</scope>
</reference>
<dbReference type="Ensembl" id="ENSSLUT00000038613.1">
    <property type="protein sequence ID" value="ENSSLUP00000037459.1"/>
    <property type="gene ID" value="ENSSLUG00000016707.1"/>
</dbReference>
<dbReference type="GeneTree" id="ENSGT00940000177563"/>
<dbReference type="InterPro" id="IPR036875">
    <property type="entry name" value="Znf_CCHC_sf"/>
</dbReference>
<feature type="domain" description="CCHC-type" evidence="2">
    <location>
        <begin position="89"/>
        <end position="104"/>
    </location>
</feature>